<organism evidence="1 2">
    <name type="scientific">Candidatus Nitrosocosmicus franklandianus</name>
    <dbReference type="NCBI Taxonomy" id="1798806"/>
    <lineage>
        <taxon>Archaea</taxon>
        <taxon>Nitrososphaerota</taxon>
        <taxon>Nitrososphaeria</taxon>
        <taxon>Nitrososphaerales</taxon>
        <taxon>Nitrososphaeraceae</taxon>
        <taxon>Candidatus Nitrosocosmicus</taxon>
    </lineage>
</organism>
<dbReference type="EMBL" id="LR216287">
    <property type="protein sequence ID" value="VFJ13152.1"/>
    <property type="molecule type" value="Genomic_DNA"/>
</dbReference>
<accession>A0A484I8L4</accession>
<gene>
    <name evidence="1" type="ORF">NFRAN_0830</name>
</gene>
<name>A0A484I8L4_9ARCH</name>
<sequence length="80" mass="8997">MFFIIKMSTTFYLFLAALYIPNPNIAYPIIMMPMNCGKGGVTILNPSRLFVSWGVTKVDTKTDVPIKAPPTIRRVAKVFE</sequence>
<evidence type="ECO:0000313" key="1">
    <source>
        <dbReference type="EMBL" id="VFJ13152.1"/>
    </source>
</evidence>
<protein>
    <submittedName>
        <fullName evidence="1">Uncharacterized protein</fullName>
    </submittedName>
</protein>
<dbReference type="Proteomes" id="UP000294299">
    <property type="component" value="Chromosome NFRAN"/>
</dbReference>
<dbReference type="KEGG" id="nfn:NFRAN_0830"/>
<evidence type="ECO:0000313" key="2">
    <source>
        <dbReference type="Proteomes" id="UP000294299"/>
    </source>
</evidence>
<reference evidence="1 2" key="1">
    <citation type="submission" date="2019-02" db="EMBL/GenBank/DDBJ databases">
        <authorList>
            <person name="Lehtovirta-Morley E L."/>
        </authorList>
    </citation>
    <scope>NUCLEOTIDE SEQUENCE [LARGE SCALE GENOMIC DNA]</scope>
    <source>
        <strain evidence="1">NFRAN1</strain>
    </source>
</reference>
<proteinExistence type="predicted"/>
<dbReference type="AlphaFoldDB" id="A0A484I8L4"/>
<keyword evidence="2" id="KW-1185">Reference proteome</keyword>